<accession>A0ABQ5NMF8</accession>
<gene>
    <name evidence="2" type="ORF">LYSBPC_26740</name>
</gene>
<keyword evidence="3" id="KW-1185">Reference proteome</keyword>
<name>A0ABQ5NMF8_9BACI</name>
<comment type="caution">
    <text evidence="2">The sequence shown here is derived from an EMBL/GenBank/DDBJ whole genome shotgun (WGS) entry which is preliminary data.</text>
</comment>
<protein>
    <submittedName>
        <fullName evidence="2">Uncharacterized protein</fullName>
    </submittedName>
</protein>
<dbReference type="EMBL" id="BRZA01000003">
    <property type="protein sequence ID" value="GLC89547.1"/>
    <property type="molecule type" value="Genomic_DNA"/>
</dbReference>
<evidence type="ECO:0000256" key="1">
    <source>
        <dbReference type="SAM" id="Phobius"/>
    </source>
</evidence>
<keyword evidence="1" id="KW-0812">Transmembrane</keyword>
<evidence type="ECO:0000313" key="3">
    <source>
        <dbReference type="Proteomes" id="UP001065593"/>
    </source>
</evidence>
<evidence type="ECO:0000313" key="2">
    <source>
        <dbReference type="EMBL" id="GLC89547.1"/>
    </source>
</evidence>
<feature type="transmembrane region" description="Helical" evidence="1">
    <location>
        <begin position="42"/>
        <end position="61"/>
    </location>
</feature>
<proteinExistence type="predicted"/>
<reference evidence="2" key="1">
    <citation type="submission" date="2022-08" db="EMBL/GenBank/DDBJ databases">
        <title>Draft genome sequence of Lysinibacillus sp. strain KH24.</title>
        <authorList>
            <person name="Kanbe H."/>
            <person name="Itoh H."/>
        </authorList>
    </citation>
    <scope>NUCLEOTIDE SEQUENCE</scope>
    <source>
        <strain evidence="2">KH24</strain>
    </source>
</reference>
<organism evidence="2 3">
    <name type="scientific">Lysinibacillus piscis</name>
    <dbReference type="NCBI Taxonomy" id="2518931"/>
    <lineage>
        <taxon>Bacteria</taxon>
        <taxon>Bacillati</taxon>
        <taxon>Bacillota</taxon>
        <taxon>Bacilli</taxon>
        <taxon>Bacillales</taxon>
        <taxon>Bacillaceae</taxon>
        <taxon>Lysinibacillus</taxon>
    </lineage>
</organism>
<keyword evidence="1" id="KW-1133">Transmembrane helix</keyword>
<sequence>MNIKQELENTLPPTMTMTEQEKLAIRYRIQQSTKAKNSWKPVIASIGALLLVAILAITIVTKPEQETIHTSQPQEEVIVTEEKEPDVILTLTDEEKKRYYAQYAKSLEWVHAQKVGLQVSLVPIEEYNRWIDPQVFDQEAKSWVTNHLAIEQEKIAAISPDPIMVNSDGRITKTTYVYIPAILKTLEVTGHFTTAYSPTYGRYIFTSASDISATKPYYVPSQQKWQQTAYKVSLIDGGRTYRIYIEGFFEIAGGVTEKAFTIEFHCDENGTIS</sequence>
<dbReference type="Proteomes" id="UP001065593">
    <property type="component" value="Unassembled WGS sequence"/>
</dbReference>
<dbReference type="RefSeq" id="WP_264989355.1">
    <property type="nucleotide sequence ID" value="NZ_BRZA01000003.1"/>
</dbReference>
<keyword evidence="1" id="KW-0472">Membrane</keyword>